<reference evidence="1 2" key="1">
    <citation type="submission" date="2019-11" db="EMBL/GenBank/DDBJ databases">
        <title>Genome sequences of 17 halophilic strains isolated from different environments.</title>
        <authorList>
            <person name="Furrow R.E."/>
        </authorList>
    </citation>
    <scope>NUCLEOTIDE SEQUENCE [LARGE SCALE GENOMIC DNA]</scope>
    <source>
        <strain evidence="1 2">22514_16_FS</strain>
    </source>
</reference>
<comment type="caution">
    <text evidence="1">The sequence shown here is derived from an EMBL/GenBank/DDBJ whole genome shotgun (WGS) entry which is preliminary data.</text>
</comment>
<dbReference type="RefSeq" id="WP_160847240.1">
    <property type="nucleotide sequence ID" value="NZ_WMEQ01000014.1"/>
</dbReference>
<evidence type="ECO:0000313" key="2">
    <source>
        <dbReference type="Proteomes" id="UP000468638"/>
    </source>
</evidence>
<dbReference type="OrthoDB" id="2842067at2"/>
<name>A0A6I5A4B7_9BACI</name>
<sequence length="73" mass="8748">MRYKWDDYDLYLSVQTHLLKDEDDVIEAMVEFTGVTQLYEKQLRLINRMEDMAVNVIPLIRRSSLASPSTYYR</sequence>
<dbReference type="Proteomes" id="UP000468638">
    <property type="component" value="Unassembled WGS sequence"/>
</dbReference>
<gene>
    <name evidence="1" type="ORF">GLW05_16390</name>
</gene>
<evidence type="ECO:0000313" key="1">
    <source>
        <dbReference type="EMBL" id="MYL35159.1"/>
    </source>
</evidence>
<dbReference type="EMBL" id="WMEQ01000014">
    <property type="protein sequence ID" value="MYL35159.1"/>
    <property type="molecule type" value="Genomic_DNA"/>
</dbReference>
<protein>
    <submittedName>
        <fullName evidence="1">Uncharacterized protein</fullName>
    </submittedName>
</protein>
<dbReference type="AlphaFoldDB" id="A0A6I5A4B7"/>
<proteinExistence type="predicted"/>
<accession>A0A6I5A4B7</accession>
<organism evidence="1 2">
    <name type="scientific">Pontibacillus yanchengensis</name>
    <dbReference type="NCBI Taxonomy" id="462910"/>
    <lineage>
        <taxon>Bacteria</taxon>
        <taxon>Bacillati</taxon>
        <taxon>Bacillota</taxon>
        <taxon>Bacilli</taxon>
        <taxon>Bacillales</taxon>
        <taxon>Bacillaceae</taxon>
        <taxon>Pontibacillus</taxon>
    </lineage>
</organism>